<dbReference type="AlphaFoldDB" id="F4LIM7"/>
<keyword evidence="1" id="KW-0547">Nucleotide-binding</keyword>
<keyword evidence="6" id="KW-0347">Helicase</keyword>
<evidence type="ECO:0000256" key="4">
    <source>
        <dbReference type="ARBA" id="ARBA00038058"/>
    </source>
</evidence>
<protein>
    <submittedName>
        <fullName evidence="6">Helicase c2</fullName>
    </submittedName>
</protein>
<dbReference type="eggNOG" id="COG1199">
    <property type="taxonomic scope" value="Bacteria"/>
</dbReference>
<evidence type="ECO:0000256" key="1">
    <source>
        <dbReference type="ARBA" id="ARBA00022741"/>
    </source>
</evidence>
<dbReference type="GO" id="GO:0006139">
    <property type="term" value="P:nucleobase-containing compound metabolic process"/>
    <property type="evidence" value="ECO:0007669"/>
    <property type="project" value="InterPro"/>
</dbReference>
<organism evidence="6 7">
    <name type="scientific">Treponema brennaborense (strain DSM 12168 / CIP 105900 / DD5/3)</name>
    <dbReference type="NCBI Taxonomy" id="906968"/>
    <lineage>
        <taxon>Bacteria</taxon>
        <taxon>Pseudomonadati</taxon>
        <taxon>Spirochaetota</taxon>
        <taxon>Spirochaetia</taxon>
        <taxon>Spirochaetales</taxon>
        <taxon>Treponemataceae</taxon>
        <taxon>Treponema</taxon>
    </lineage>
</organism>
<name>F4LIM7_TREBD</name>
<dbReference type="Pfam" id="PF13307">
    <property type="entry name" value="Helicase_C_2"/>
    <property type="match status" value="1"/>
</dbReference>
<evidence type="ECO:0000313" key="6">
    <source>
        <dbReference type="EMBL" id="AEE17252.1"/>
    </source>
</evidence>
<dbReference type="InterPro" id="IPR027417">
    <property type="entry name" value="P-loop_NTPase"/>
</dbReference>
<dbReference type="OrthoDB" id="9803913at2"/>
<dbReference type="Proteomes" id="UP000006546">
    <property type="component" value="Chromosome"/>
</dbReference>
<dbReference type="GO" id="GO:0005524">
    <property type="term" value="F:ATP binding"/>
    <property type="evidence" value="ECO:0007669"/>
    <property type="project" value="UniProtKB-KW"/>
</dbReference>
<dbReference type="InterPro" id="IPR014013">
    <property type="entry name" value="Helic_SF1/SF2_ATP-bd_DinG/Rad3"/>
</dbReference>
<dbReference type="PANTHER" id="PTHR11472:SF34">
    <property type="entry name" value="REGULATOR OF TELOMERE ELONGATION HELICASE 1"/>
    <property type="match status" value="1"/>
</dbReference>
<dbReference type="SMART" id="SM00491">
    <property type="entry name" value="HELICc2"/>
    <property type="match status" value="1"/>
</dbReference>
<comment type="similarity">
    <text evidence="4">Belongs to the helicase family. DinG subfamily.</text>
</comment>
<dbReference type="InterPro" id="IPR045028">
    <property type="entry name" value="DinG/Rad3-like"/>
</dbReference>
<sequence length="818" mass="90486">MNSSERFTQAVCGEMSAAIAEAGGNEVFFAGKINSEGIVVSVSAAARGHDSAVPVQFEQARQAHVLIHNHPSGVLKPSDADLAIASRAAENAQGFYIIDNDVTSVYAVVEPVKPAVIKKLDPDEACLFISGGGPLEAQSDYFEERPTQIALLAEISRAFNDNAVGVFEAGTGVGKSYAYLIPAMLWALTNKERVIVSTGTINLQQQLAEKDIPAAVKLIDKPVKAVLLKGRQNYVCLRRLNDALAEQDLFSEYTDEFERISQWVKDSSTGSRSDLSFMPSEFVWSRINSESDACMGMRCAHRDQCFVMKVRKEAADANLLIVNHHLLFADIETRLAGAGYDDTAVLPPYKRIIFDEAHGIEAAATSFFSETITRFKLIKQLNIMYRIRRGGAVAGHLFTLDALAPGSDNTTAVIAAVTEIKDAVRNLDEAALTLLDTQYTVRLSDSTANLFPPVLDALEKVRSALTAWTALIRELIDSIAEDERDVPAVWESRAVLRRLEGSAALCKNFAEWDERRDTVFFIEKMKWNASAGKGRAAEPVWYPRFVQTPLEIAPMMNAGVFEPMSSVVCTSATLRIGSTFQFWLHRSGAGFVDEGRVRTGEFASPFPYRTNLLFAVPRDAPFPDDPRFQPFTEFAVTRLITSAMGRTLVLFTSYEALRSACDAARRELAPYGITVLRQGDDDRFRLLETFKNDGASVLFATDSFWEGVDVPGESLSQVIIVKLPFSVPSDPVFAARSEAVERKGGNPFMELSVPDAVIKFRQGFGRLMRRSTDRGCVVVLDRRIMEKRYGRIFLDSVPETKRLYEPLETVCSAVERFL</sequence>
<dbReference type="STRING" id="906968.Trebr_1832"/>
<evidence type="ECO:0000256" key="3">
    <source>
        <dbReference type="ARBA" id="ARBA00022840"/>
    </source>
</evidence>
<evidence type="ECO:0000259" key="5">
    <source>
        <dbReference type="PROSITE" id="PS51193"/>
    </source>
</evidence>
<dbReference type="InterPro" id="IPR025657">
    <property type="entry name" value="RadC_JAB"/>
</dbReference>
<dbReference type="GO" id="GO:0003678">
    <property type="term" value="F:DNA helicase activity"/>
    <property type="evidence" value="ECO:0007669"/>
    <property type="project" value="TreeGrafter"/>
</dbReference>
<keyword evidence="3" id="KW-0067">ATP-binding</keyword>
<dbReference type="PROSITE" id="PS51193">
    <property type="entry name" value="HELICASE_ATP_BIND_2"/>
    <property type="match status" value="1"/>
</dbReference>
<gene>
    <name evidence="6" type="ordered locus">Trebr_1832</name>
</gene>
<dbReference type="Pfam" id="PF04002">
    <property type="entry name" value="RadC"/>
    <property type="match status" value="1"/>
</dbReference>
<evidence type="ECO:0000313" key="7">
    <source>
        <dbReference type="Proteomes" id="UP000006546"/>
    </source>
</evidence>
<feature type="domain" description="Helicase ATP-binding" evidence="5">
    <location>
        <begin position="134"/>
        <end position="424"/>
    </location>
</feature>
<keyword evidence="2" id="KW-0378">Hydrolase</keyword>
<dbReference type="SUPFAM" id="SSF52540">
    <property type="entry name" value="P-loop containing nucleoside triphosphate hydrolases"/>
    <property type="match status" value="1"/>
</dbReference>
<dbReference type="PANTHER" id="PTHR11472">
    <property type="entry name" value="DNA REPAIR DEAD HELICASE RAD3/XP-D SUBFAMILY MEMBER"/>
    <property type="match status" value="1"/>
</dbReference>
<reference evidence="7" key="1">
    <citation type="submission" date="2011-04" db="EMBL/GenBank/DDBJ databases">
        <title>The complete genome of Treponema brennaborense DSM 12168.</title>
        <authorList>
            <person name="Lucas S."/>
            <person name="Han J."/>
            <person name="Lapidus A."/>
            <person name="Bruce D."/>
            <person name="Goodwin L."/>
            <person name="Pitluck S."/>
            <person name="Peters L."/>
            <person name="Kyrpides N."/>
            <person name="Mavromatis K."/>
            <person name="Ivanova N."/>
            <person name="Mikhailova N."/>
            <person name="Pagani I."/>
            <person name="Teshima H."/>
            <person name="Detter J.C."/>
            <person name="Tapia R."/>
            <person name="Han C."/>
            <person name="Land M."/>
            <person name="Hauser L."/>
            <person name="Markowitz V."/>
            <person name="Cheng J.-F."/>
            <person name="Hugenholtz P."/>
            <person name="Woyke T."/>
            <person name="Wu D."/>
            <person name="Gronow S."/>
            <person name="Wellnitz S."/>
            <person name="Brambilla E."/>
            <person name="Klenk H.-P."/>
            <person name="Eisen J.A."/>
        </authorList>
    </citation>
    <scope>NUCLEOTIDE SEQUENCE [LARGE SCALE GENOMIC DNA]</scope>
    <source>
        <strain evidence="7">DSM 12168 / CIP 105900 / DD5/3</strain>
    </source>
</reference>
<dbReference type="InterPro" id="IPR006555">
    <property type="entry name" value="ATP-dep_Helicase_C"/>
</dbReference>
<dbReference type="RefSeq" id="WP_013758956.1">
    <property type="nucleotide sequence ID" value="NC_015500.1"/>
</dbReference>
<dbReference type="Gene3D" id="3.40.50.300">
    <property type="entry name" value="P-loop containing nucleotide triphosphate hydrolases"/>
    <property type="match status" value="2"/>
</dbReference>
<dbReference type="FunFam" id="3.40.50.300:FF:000437">
    <property type="entry name" value="ATP-dependent DNA helicase DinG"/>
    <property type="match status" value="1"/>
</dbReference>
<accession>F4LIM7</accession>
<dbReference type="PROSITE" id="PS01302">
    <property type="entry name" value="UPF0758"/>
    <property type="match status" value="1"/>
</dbReference>
<keyword evidence="7" id="KW-1185">Reference proteome</keyword>
<dbReference type="GO" id="GO:0016818">
    <property type="term" value="F:hydrolase activity, acting on acid anhydrides, in phosphorus-containing anhydrides"/>
    <property type="evidence" value="ECO:0007669"/>
    <property type="project" value="InterPro"/>
</dbReference>
<dbReference type="InterPro" id="IPR020891">
    <property type="entry name" value="UPF0758_CS"/>
</dbReference>
<evidence type="ECO:0000256" key="2">
    <source>
        <dbReference type="ARBA" id="ARBA00022801"/>
    </source>
</evidence>
<dbReference type="HOGENOM" id="CLU_012117_2_0_12"/>
<dbReference type="EMBL" id="CP002696">
    <property type="protein sequence ID" value="AEE17252.1"/>
    <property type="molecule type" value="Genomic_DNA"/>
</dbReference>
<proteinExistence type="inferred from homology"/>
<dbReference type="Gene3D" id="3.40.140.10">
    <property type="entry name" value="Cytidine Deaminase, domain 2"/>
    <property type="match status" value="1"/>
</dbReference>
<dbReference type="KEGG" id="tbe:Trebr_1832"/>
<dbReference type="GO" id="GO:0003676">
    <property type="term" value="F:nucleic acid binding"/>
    <property type="evidence" value="ECO:0007669"/>
    <property type="project" value="InterPro"/>
</dbReference>